<dbReference type="SUPFAM" id="SSF51735">
    <property type="entry name" value="NAD(P)-binding Rossmann-fold domains"/>
    <property type="match status" value="1"/>
</dbReference>
<dbReference type="GO" id="GO:0016020">
    <property type="term" value="C:membrane"/>
    <property type="evidence" value="ECO:0007669"/>
    <property type="project" value="TreeGrafter"/>
</dbReference>
<dbReference type="Gene3D" id="3.40.50.720">
    <property type="entry name" value="NAD(P)-binding Rossmann-like Domain"/>
    <property type="match status" value="1"/>
</dbReference>
<reference evidence="5 6" key="1">
    <citation type="submission" date="2020-04" db="EMBL/GenBank/DDBJ databases">
        <title>Molecular characterization of pseudomonads from Agaricus bisporus reveal novel blotch 2 pathogens in Western Europe.</title>
        <authorList>
            <person name="Taparia T."/>
            <person name="Krijger M."/>
            <person name="Haynes E."/>
            <person name="Elpinstone J.G."/>
            <person name="Noble R."/>
            <person name="Van Der Wolf J."/>
        </authorList>
    </citation>
    <scope>NUCLEOTIDE SEQUENCE [LARGE SCALE GENOMIC DNA]</scope>
    <source>
        <strain evidence="5 6">IPO3781</strain>
    </source>
</reference>
<dbReference type="CDD" id="cd05233">
    <property type="entry name" value="SDR_c"/>
    <property type="match status" value="1"/>
</dbReference>
<dbReference type="NCBIfam" id="NF004196">
    <property type="entry name" value="PRK05650.1"/>
    <property type="match status" value="1"/>
</dbReference>
<proteinExistence type="inferred from homology"/>
<evidence type="ECO:0000256" key="3">
    <source>
        <dbReference type="RuleBase" id="RU000363"/>
    </source>
</evidence>
<dbReference type="InterPro" id="IPR002347">
    <property type="entry name" value="SDR_fam"/>
</dbReference>
<comment type="caution">
    <text evidence="5">The sequence shown here is derived from an EMBL/GenBank/DDBJ whole genome shotgun (WGS) entry which is preliminary data.</text>
</comment>
<protein>
    <submittedName>
        <fullName evidence="5">SDR family oxidoreductase</fullName>
    </submittedName>
</protein>
<evidence type="ECO:0000256" key="2">
    <source>
        <dbReference type="ARBA" id="ARBA00023002"/>
    </source>
</evidence>
<dbReference type="InterPro" id="IPR036291">
    <property type="entry name" value="NAD(P)-bd_dom_sf"/>
</dbReference>
<organism evidence="5 6">
    <name type="scientific">Pseudomonas yamanorum</name>
    <dbReference type="NCBI Taxonomy" id="515393"/>
    <lineage>
        <taxon>Bacteria</taxon>
        <taxon>Pseudomonadati</taxon>
        <taxon>Pseudomonadota</taxon>
        <taxon>Gammaproteobacteria</taxon>
        <taxon>Pseudomonadales</taxon>
        <taxon>Pseudomonadaceae</taxon>
        <taxon>Pseudomonas</taxon>
    </lineage>
</organism>
<dbReference type="PANTHER" id="PTHR44196:SF1">
    <property type="entry name" value="DEHYDROGENASE_REDUCTASE SDR FAMILY MEMBER 7B"/>
    <property type="match status" value="1"/>
</dbReference>
<evidence type="ECO:0000256" key="1">
    <source>
        <dbReference type="ARBA" id="ARBA00006484"/>
    </source>
</evidence>
<dbReference type="Pfam" id="PF00106">
    <property type="entry name" value="adh_short"/>
    <property type="match status" value="1"/>
</dbReference>
<dbReference type="EMBL" id="JACARF010000023">
    <property type="protein sequence ID" value="NWE77797.1"/>
    <property type="molecule type" value="Genomic_DNA"/>
</dbReference>
<dbReference type="FunFam" id="3.40.50.720:FF:000084">
    <property type="entry name" value="Short-chain dehydrogenase reductase"/>
    <property type="match status" value="1"/>
</dbReference>
<dbReference type="PRINTS" id="PR00081">
    <property type="entry name" value="GDHRDH"/>
</dbReference>
<dbReference type="SMART" id="SM00822">
    <property type="entry name" value="PKS_KR"/>
    <property type="match status" value="1"/>
</dbReference>
<dbReference type="RefSeq" id="WP_177115171.1">
    <property type="nucleotide sequence ID" value="NZ_JACARF010000023.1"/>
</dbReference>
<dbReference type="PRINTS" id="PR00080">
    <property type="entry name" value="SDRFAMILY"/>
</dbReference>
<evidence type="ECO:0000313" key="5">
    <source>
        <dbReference type="EMBL" id="NWE77797.1"/>
    </source>
</evidence>
<name>A0A7Y8FEB3_9PSED</name>
<feature type="domain" description="Ketoreductase" evidence="4">
    <location>
        <begin position="4"/>
        <end position="183"/>
    </location>
</feature>
<dbReference type="Proteomes" id="UP000537188">
    <property type="component" value="Unassembled WGS sequence"/>
</dbReference>
<accession>A0A7Y8FEB3</accession>
<gene>
    <name evidence="5" type="ORF">HX828_19720</name>
</gene>
<dbReference type="AlphaFoldDB" id="A0A7Y8FEB3"/>
<dbReference type="GO" id="GO:0016491">
    <property type="term" value="F:oxidoreductase activity"/>
    <property type="evidence" value="ECO:0007669"/>
    <property type="project" value="UniProtKB-KW"/>
</dbReference>
<sequence>MSPGRVFITGGASGLGAAIAQRFAAAGARVCIGDVDSALGEQTRKLLEGKPQQAHFLYCDVTNEQDLKAAADWLRDHWGGVDLVVNNAGVSQLGPINDTSLTDWKWAIDINLLGVVRGCRAFVPLMQTQGGGTILNIASMAGLVHLPGAGAYNATKAAVVALSETLELELAEHGIKVCVACPSFFRSNLGQNMRAVDAQSQEIGRRLVDRARLSADDIACLIVKGLARGEMHILPQKEGRSAWRMKRLLPHALWLRTLRKQLQKLNARFQR</sequence>
<dbReference type="InterPro" id="IPR057326">
    <property type="entry name" value="KR_dom"/>
</dbReference>
<evidence type="ECO:0000259" key="4">
    <source>
        <dbReference type="SMART" id="SM00822"/>
    </source>
</evidence>
<comment type="similarity">
    <text evidence="1 3">Belongs to the short-chain dehydrogenases/reductases (SDR) family.</text>
</comment>
<evidence type="ECO:0000313" key="6">
    <source>
        <dbReference type="Proteomes" id="UP000537188"/>
    </source>
</evidence>
<dbReference type="PANTHER" id="PTHR44196">
    <property type="entry name" value="DEHYDROGENASE/REDUCTASE SDR FAMILY MEMBER 7B"/>
    <property type="match status" value="1"/>
</dbReference>
<keyword evidence="2" id="KW-0560">Oxidoreductase</keyword>